<evidence type="ECO:0000313" key="3">
    <source>
        <dbReference type="EMBL" id="KAK3394353.1"/>
    </source>
</evidence>
<evidence type="ECO:0000256" key="2">
    <source>
        <dbReference type="SAM" id="MobiDB-lite"/>
    </source>
</evidence>
<organism evidence="3 4">
    <name type="scientific">Podospora didyma</name>
    <dbReference type="NCBI Taxonomy" id="330526"/>
    <lineage>
        <taxon>Eukaryota</taxon>
        <taxon>Fungi</taxon>
        <taxon>Dikarya</taxon>
        <taxon>Ascomycota</taxon>
        <taxon>Pezizomycotina</taxon>
        <taxon>Sordariomycetes</taxon>
        <taxon>Sordariomycetidae</taxon>
        <taxon>Sordariales</taxon>
        <taxon>Podosporaceae</taxon>
        <taxon>Podospora</taxon>
    </lineage>
</organism>
<dbReference type="AlphaFoldDB" id="A0AAE0P6M3"/>
<dbReference type="Proteomes" id="UP001285441">
    <property type="component" value="Unassembled WGS sequence"/>
</dbReference>
<sequence length="442" mass="49893">MSDKATATGSPGPSRRPRRMQRRTEMRAEYEPPEDEVETEGNYTYAPKGSNIYARGALQLHEQLSHRPESPGSEWGSSDTEFDGGGRYPTHVGGDAVFGHRFDSDYERWDHRLTRPADYNATEGDVMRNRDRAREAAAAQARERNPLRRVGRFLRRNTERTPSPCQPRPPTIRDLPATTATGGSPSTQPAAVPPATGESPSIPPATNPPAAGESPNIQPATNQSATGESLNIQPATNDPARASPSAISIPISAHRAQDGQTVNNESALQPPRRRQGLLLGEFEYKDPDTLGPYDHADYAFKNNVRTHQFVTACLEKVCHGDRTRWRRNLLKEAKDIALKNRQYRRSKEELTPIQRHPANLAIEVGWLIRDWLAREEEAREEAQRRQDEALKEAKRLRKEAREEARRLRAEARLAREEAWLDDRDRHGEAWDEPARRGRRGTL</sequence>
<name>A0AAE0P6M3_9PEZI</name>
<comment type="caution">
    <text evidence="3">The sequence shown here is derived from an EMBL/GenBank/DDBJ whole genome shotgun (WGS) entry which is preliminary data.</text>
</comment>
<feature type="region of interest" description="Disordered" evidence="2">
    <location>
        <begin position="63"/>
        <end position="95"/>
    </location>
</feature>
<reference evidence="3" key="2">
    <citation type="submission" date="2023-06" db="EMBL/GenBank/DDBJ databases">
        <authorList>
            <consortium name="Lawrence Berkeley National Laboratory"/>
            <person name="Haridas S."/>
            <person name="Hensen N."/>
            <person name="Bonometti L."/>
            <person name="Westerberg I."/>
            <person name="Brannstrom I.O."/>
            <person name="Guillou S."/>
            <person name="Cros-Aarteil S."/>
            <person name="Calhoun S."/>
            <person name="Kuo A."/>
            <person name="Mondo S."/>
            <person name="Pangilinan J."/>
            <person name="Riley R."/>
            <person name="LaButti K."/>
            <person name="Andreopoulos B."/>
            <person name="Lipzen A."/>
            <person name="Chen C."/>
            <person name="Yanf M."/>
            <person name="Daum C."/>
            <person name="Ng V."/>
            <person name="Clum A."/>
            <person name="Steindorff A."/>
            <person name="Ohm R."/>
            <person name="Martin F."/>
            <person name="Silar P."/>
            <person name="Natvig D."/>
            <person name="Lalanne C."/>
            <person name="Gautier V."/>
            <person name="Ament-velasquez S.L."/>
            <person name="Kruys A."/>
            <person name="Hutchinson M.I."/>
            <person name="Powell A.J."/>
            <person name="Barry K."/>
            <person name="Miller A.N."/>
            <person name="Grigoriev I.V."/>
            <person name="Debuchy R."/>
            <person name="Gladieux P."/>
            <person name="Thoren M.H."/>
            <person name="Johannesson H."/>
        </authorList>
    </citation>
    <scope>NUCLEOTIDE SEQUENCE</scope>
    <source>
        <strain evidence="3">CBS 232.78</strain>
    </source>
</reference>
<evidence type="ECO:0000313" key="4">
    <source>
        <dbReference type="Proteomes" id="UP001285441"/>
    </source>
</evidence>
<reference evidence="3" key="1">
    <citation type="journal article" date="2023" name="Mol. Phylogenet. Evol.">
        <title>Genome-scale phylogeny and comparative genomics of the fungal order Sordariales.</title>
        <authorList>
            <person name="Hensen N."/>
            <person name="Bonometti L."/>
            <person name="Westerberg I."/>
            <person name="Brannstrom I.O."/>
            <person name="Guillou S."/>
            <person name="Cros-Aarteil S."/>
            <person name="Calhoun S."/>
            <person name="Haridas S."/>
            <person name="Kuo A."/>
            <person name="Mondo S."/>
            <person name="Pangilinan J."/>
            <person name="Riley R."/>
            <person name="LaButti K."/>
            <person name="Andreopoulos B."/>
            <person name="Lipzen A."/>
            <person name="Chen C."/>
            <person name="Yan M."/>
            <person name="Daum C."/>
            <person name="Ng V."/>
            <person name="Clum A."/>
            <person name="Steindorff A."/>
            <person name="Ohm R.A."/>
            <person name="Martin F."/>
            <person name="Silar P."/>
            <person name="Natvig D.O."/>
            <person name="Lalanne C."/>
            <person name="Gautier V."/>
            <person name="Ament-Velasquez S.L."/>
            <person name="Kruys A."/>
            <person name="Hutchinson M.I."/>
            <person name="Powell A.J."/>
            <person name="Barry K."/>
            <person name="Miller A.N."/>
            <person name="Grigoriev I.V."/>
            <person name="Debuchy R."/>
            <person name="Gladieux P."/>
            <person name="Hiltunen Thoren M."/>
            <person name="Johannesson H."/>
        </authorList>
    </citation>
    <scope>NUCLEOTIDE SEQUENCE</scope>
    <source>
        <strain evidence="3">CBS 232.78</strain>
    </source>
</reference>
<dbReference type="EMBL" id="JAULSW010000001">
    <property type="protein sequence ID" value="KAK3394353.1"/>
    <property type="molecule type" value="Genomic_DNA"/>
</dbReference>
<evidence type="ECO:0000256" key="1">
    <source>
        <dbReference type="SAM" id="Coils"/>
    </source>
</evidence>
<keyword evidence="4" id="KW-1185">Reference proteome</keyword>
<proteinExistence type="predicted"/>
<protein>
    <submittedName>
        <fullName evidence="3">Uncharacterized protein</fullName>
    </submittedName>
</protein>
<feature type="coiled-coil region" evidence="1">
    <location>
        <begin position="368"/>
        <end position="417"/>
    </location>
</feature>
<accession>A0AAE0P6M3</accession>
<feature type="compositionally biased region" description="Polar residues" evidence="2">
    <location>
        <begin position="178"/>
        <end position="189"/>
    </location>
</feature>
<feature type="compositionally biased region" description="Polar residues" evidence="2">
    <location>
        <begin position="215"/>
        <end position="236"/>
    </location>
</feature>
<keyword evidence="1" id="KW-0175">Coiled coil</keyword>
<feature type="region of interest" description="Disordered" evidence="2">
    <location>
        <begin position="1"/>
        <end position="48"/>
    </location>
</feature>
<feature type="compositionally biased region" description="Basic and acidic residues" evidence="2">
    <location>
        <begin position="125"/>
        <end position="146"/>
    </location>
</feature>
<feature type="region of interest" description="Disordered" evidence="2">
    <location>
        <begin position="119"/>
        <end position="244"/>
    </location>
</feature>
<gene>
    <name evidence="3" type="ORF">B0H63DRAFT_517487</name>
</gene>